<gene>
    <name evidence="1" type="ORF">BKM63_14410</name>
</gene>
<proteinExistence type="predicted"/>
<sequence>MTTYKKPDIKGYTNVLIKADIDFLKLQIDLNNLTLIASTGIQKLIDDCESYIALDNETAFGYETLKPLLVLYSLTDSLKVLWMKGVTFGVQLSSMNSGDFEYGKLGVTGSNNFKDFELEIFTASQLNLYGVTATLPQHTAGNDIFYKNIELQCKHPDTLTRVKLDGYLRDFQSSLNTNKNFGVLCIGSDDFLGFTETDFPEDDKKFVTAYMATIKKHDIIFTEIFDDTLKYCPRVLGVIIVNTHFTFSPKFGPILNKRVNSVFCIRPDAKTKPTEEIYRQAYEVLTVFNSKPSIRTY</sequence>
<reference evidence="1 2" key="1">
    <citation type="submission" date="2016-10" db="EMBL/GenBank/DDBJ databases">
        <title>Draft Genome Sequence of Rhizobacteria Flavobacterium johnsoniae CI04.</title>
        <authorList>
            <person name="Bravo J.I."/>
            <person name="Lozano G.L."/>
            <person name="Handelsman J."/>
        </authorList>
    </citation>
    <scope>NUCLEOTIDE SEQUENCE [LARGE SCALE GENOMIC DNA]</scope>
    <source>
        <strain evidence="1 2">CI04</strain>
    </source>
</reference>
<dbReference type="AlphaFoldDB" id="A0A1J7C7N2"/>
<dbReference type="RefSeq" id="WP_071637257.1">
    <property type="nucleotide sequence ID" value="NZ_MLFK01000007.1"/>
</dbReference>
<organism evidence="1 2">
    <name type="scientific">Flavobacterium johnsoniae</name>
    <name type="common">Cytophaga johnsonae</name>
    <dbReference type="NCBI Taxonomy" id="986"/>
    <lineage>
        <taxon>Bacteria</taxon>
        <taxon>Pseudomonadati</taxon>
        <taxon>Bacteroidota</taxon>
        <taxon>Flavobacteriia</taxon>
        <taxon>Flavobacteriales</taxon>
        <taxon>Flavobacteriaceae</taxon>
        <taxon>Flavobacterium</taxon>
    </lineage>
</organism>
<dbReference type="EMBL" id="MLFK01000007">
    <property type="protein sequence ID" value="OIV41705.1"/>
    <property type="molecule type" value="Genomic_DNA"/>
</dbReference>
<name>A0A1J7C7N2_FLAJO</name>
<accession>A0A1J7C7N2</accession>
<evidence type="ECO:0000313" key="2">
    <source>
        <dbReference type="Proteomes" id="UP000182826"/>
    </source>
</evidence>
<keyword evidence="2" id="KW-1185">Reference proteome</keyword>
<protein>
    <submittedName>
        <fullName evidence="1">Uncharacterized protein</fullName>
    </submittedName>
</protein>
<dbReference type="OrthoDB" id="1550882at2"/>
<comment type="caution">
    <text evidence="1">The sequence shown here is derived from an EMBL/GenBank/DDBJ whole genome shotgun (WGS) entry which is preliminary data.</text>
</comment>
<dbReference type="Proteomes" id="UP000182826">
    <property type="component" value="Unassembled WGS sequence"/>
</dbReference>
<evidence type="ECO:0000313" key="1">
    <source>
        <dbReference type="EMBL" id="OIV41705.1"/>
    </source>
</evidence>